<comment type="caution">
    <text evidence="2">The sequence shown here is derived from an EMBL/GenBank/DDBJ whole genome shotgun (WGS) entry which is preliminary data.</text>
</comment>
<protein>
    <recommendedName>
        <fullName evidence="4">ANTAR domain-containing protein</fullName>
    </recommendedName>
</protein>
<feature type="region of interest" description="Disordered" evidence="1">
    <location>
        <begin position="189"/>
        <end position="215"/>
    </location>
</feature>
<evidence type="ECO:0008006" key="4">
    <source>
        <dbReference type="Google" id="ProtNLM"/>
    </source>
</evidence>
<reference evidence="3" key="1">
    <citation type="submission" date="2023-07" db="EMBL/GenBank/DDBJ databases">
        <title>30 novel species of actinomycetes from the DSMZ collection.</title>
        <authorList>
            <person name="Nouioui I."/>
        </authorList>
    </citation>
    <scope>NUCLEOTIDE SEQUENCE [LARGE SCALE GENOMIC DNA]</scope>
    <source>
        <strain evidence="3">DSM 42041</strain>
    </source>
</reference>
<keyword evidence="3" id="KW-1185">Reference proteome</keyword>
<dbReference type="Proteomes" id="UP001183414">
    <property type="component" value="Unassembled WGS sequence"/>
</dbReference>
<evidence type="ECO:0000256" key="1">
    <source>
        <dbReference type="SAM" id="MobiDB-lite"/>
    </source>
</evidence>
<gene>
    <name evidence="2" type="ORF">RM572_06755</name>
</gene>
<feature type="region of interest" description="Disordered" evidence="1">
    <location>
        <begin position="95"/>
        <end position="134"/>
    </location>
</feature>
<accession>A0ABU2NNC1</accession>
<sequence length="223" mass="24407">MEPRDLWERNSLLAEAFCASDDEVRHAQRILDEAQANRTRILAAFAVTVGSDGGVADLMGLNEREVRLARRTVGKDDARSVAKRLLTCDAQLRQEAATEQAPAPEETPHAPPPEPRTEEPPAPSQAPHPAHVPYPETVAWSPAMDSVLLWSWQSGLDLTTVALELGLSPRDLLLRAQALAAEGRLTLRPSEDFGQAGGRHRREDLEVSVPDSPQDLCSLAYQT</sequence>
<dbReference type="RefSeq" id="WP_311672365.1">
    <property type="nucleotide sequence ID" value="NZ_JAVREQ010000004.1"/>
</dbReference>
<evidence type="ECO:0000313" key="3">
    <source>
        <dbReference type="Proteomes" id="UP001183414"/>
    </source>
</evidence>
<evidence type="ECO:0000313" key="2">
    <source>
        <dbReference type="EMBL" id="MDT0378477.1"/>
    </source>
</evidence>
<dbReference type="EMBL" id="JAVREQ010000004">
    <property type="protein sequence ID" value="MDT0378477.1"/>
    <property type="molecule type" value="Genomic_DNA"/>
</dbReference>
<organism evidence="2 3">
    <name type="scientific">Streptomyces hazeniae</name>
    <dbReference type="NCBI Taxonomy" id="3075538"/>
    <lineage>
        <taxon>Bacteria</taxon>
        <taxon>Bacillati</taxon>
        <taxon>Actinomycetota</taxon>
        <taxon>Actinomycetes</taxon>
        <taxon>Kitasatosporales</taxon>
        <taxon>Streptomycetaceae</taxon>
        <taxon>Streptomyces</taxon>
    </lineage>
</organism>
<proteinExistence type="predicted"/>
<name>A0ABU2NNC1_9ACTN</name>
<feature type="compositionally biased region" description="Low complexity" evidence="1">
    <location>
        <begin position="95"/>
        <end position="104"/>
    </location>
</feature>
<feature type="compositionally biased region" description="Pro residues" evidence="1">
    <location>
        <begin position="109"/>
        <end position="132"/>
    </location>
</feature>